<evidence type="ECO:0000313" key="2">
    <source>
        <dbReference type="EMBL" id="RFZ46530.1"/>
    </source>
</evidence>
<feature type="region of interest" description="Disordered" evidence="1">
    <location>
        <begin position="1"/>
        <end position="46"/>
    </location>
</feature>
<dbReference type="RefSeq" id="WP_117431506.1">
    <property type="nucleotide sequence ID" value="NZ_BQLC01000025.1"/>
</dbReference>
<name>A0A3E2N154_MYCMR</name>
<proteinExistence type="predicted"/>
<comment type="caution">
    <text evidence="2">The sequence shown here is derived from an EMBL/GenBank/DDBJ whole genome shotgun (WGS) entry which is preliminary data.</text>
</comment>
<organism evidence="2 3">
    <name type="scientific">Mycobacterium marinum</name>
    <dbReference type="NCBI Taxonomy" id="1781"/>
    <lineage>
        <taxon>Bacteria</taxon>
        <taxon>Bacillati</taxon>
        <taxon>Actinomycetota</taxon>
        <taxon>Actinomycetes</taxon>
        <taxon>Mycobacteriales</taxon>
        <taxon>Mycobacteriaceae</taxon>
        <taxon>Mycobacterium</taxon>
        <taxon>Mycobacterium ulcerans group</taxon>
    </lineage>
</organism>
<dbReference type="EMBL" id="PEDF01000022">
    <property type="protein sequence ID" value="RFZ46530.1"/>
    <property type="molecule type" value="Genomic_DNA"/>
</dbReference>
<dbReference type="InterPro" id="IPR024426">
    <property type="entry name" value="DUF2694"/>
</dbReference>
<evidence type="ECO:0000313" key="3">
    <source>
        <dbReference type="Proteomes" id="UP000257451"/>
    </source>
</evidence>
<protein>
    <submittedName>
        <fullName evidence="2">ESX-1 secretion-associated protein EspD</fullName>
    </submittedName>
</protein>
<dbReference type="Proteomes" id="UP000257451">
    <property type="component" value="Unassembled WGS sequence"/>
</dbReference>
<feature type="compositionally biased region" description="Basic and acidic residues" evidence="1">
    <location>
        <begin position="191"/>
        <end position="201"/>
    </location>
</feature>
<evidence type="ECO:0000256" key="1">
    <source>
        <dbReference type="SAM" id="MobiDB-lite"/>
    </source>
</evidence>
<accession>A0A3E2N154</accession>
<feature type="region of interest" description="Disordered" evidence="1">
    <location>
        <begin position="172"/>
        <end position="201"/>
    </location>
</feature>
<dbReference type="AlphaFoldDB" id="A0A3E2N154"/>
<gene>
    <name evidence="2" type="primary">espD_1</name>
    <name evidence="2" type="ORF">DAVIS_00609</name>
</gene>
<sequence length="201" mass="21863">MVQPGSHSPSNLDALNFSRTAESTQSAIDALRAFAPTPPEEPDVDMKTLHKPAEQKQQEEEQRDLYTVTNPQGTVSVSAVLGGSIHRVELSEEVTTMAEPNLAEEIFVIADLARQKARAAQHTLMVEGMNDVVGDEHGAKLREFLGTMLNLPTPQEAAAAEKEVFATRYGGESARNSRGNGLDGVPVFAKRASDEHREADW</sequence>
<reference evidence="2 3" key="1">
    <citation type="journal article" date="2018" name="Sci. Rep.">
        <title>Extensive genomic diversity among Mycobacterium marinum strains revealed by whole genome sequencing.</title>
        <authorList>
            <person name="Das S."/>
            <person name="Pettersson B.M."/>
            <person name="Behra P.R."/>
            <person name="Mallick A."/>
            <person name="Cheramie M."/>
            <person name="Ramesh M."/>
            <person name="Shirreff L."/>
            <person name="DuCote T."/>
            <person name="Dasgupta S."/>
            <person name="Ennis D.G."/>
            <person name="Kirsebom L.A."/>
        </authorList>
    </citation>
    <scope>NUCLEOTIDE SEQUENCE [LARGE SCALE GENOMIC DNA]</scope>
    <source>
        <strain evidence="2 3">Davis1</strain>
    </source>
</reference>
<dbReference type="Pfam" id="PF10904">
    <property type="entry name" value="DUF2694"/>
    <property type="match status" value="1"/>
</dbReference>
<feature type="compositionally biased region" description="Polar residues" evidence="1">
    <location>
        <begin position="1"/>
        <end position="27"/>
    </location>
</feature>